<keyword evidence="1" id="KW-0812">Transmembrane</keyword>
<dbReference type="AlphaFoldDB" id="A0A2M8LBD4"/>
<evidence type="ECO:0000313" key="2">
    <source>
        <dbReference type="EMBL" id="PJE73939.1"/>
    </source>
</evidence>
<comment type="caution">
    <text evidence="2">The sequence shown here is derived from an EMBL/GenBank/DDBJ whole genome shotgun (WGS) entry which is preliminary data.</text>
</comment>
<gene>
    <name evidence="2" type="ORF">COV01_03835</name>
</gene>
<feature type="transmembrane region" description="Helical" evidence="1">
    <location>
        <begin position="83"/>
        <end position="106"/>
    </location>
</feature>
<proteinExistence type="predicted"/>
<evidence type="ECO:0000313" key="3">
    <source>
        <dbReference type="Proteomes" id="UP000228700"/>
    </source>
</evidence>
<dbReference type="InterPro" id="IPR051790">
    <property type="entry name" value="Cytochrome_c-biogenesis_DsbD"/>
</dbReference>
<dbReference type="PANTHER" id="PTHR31272:SF9">
    <property type="entry name" value="BLL1027 PROTEIN"/>
    <property type="match status" value="1"/>
</dbReference>
<dbReference type="Proteomes" id="UP000228700">
    <property type="component" value="Unassembled WGS sequence"/>
</dbReference>
<keyword evidence="1" id="KW-0472">Membrane</keyword>
<dbReference type="EMBL" id="PFEQ01000014">
    <property type="protein sequence ID" value="PJE73939.1"/>
    <property type="molecule type" value="Genomic_DNA"/>
</dbReference>
<feature type="transmembrane region" description="Helical" evidence="1">
    <location>
        <begin position="45"/>
        <end position="71"/>
    </location>
</feature>
<dbReference type="PANTHER" id="PTHR31272">
    <property type="entry name" value="CYTOCHROME C-TYPE BIOGENESIS PROTEIN HI_1454-RELATED"/>
    <property type="match status" value="1"/>
</dbReference>
<keyword evidence="1" id="KW-1133">Transmembrane helix</keyword>
<feature type="transmembrane region" description="Helical" evidence="1">
    <location>
        <begin position="240"/>
        <end position="259"/>
    </location>
</feature>
<feature type="transmembrane region" description="Helical" evidence="1">
    <location>
        <begin position="118"/>
        <end position="139"/>
    </location>
</feature>
<feature type="transmembrane region" description="Helical" evidence="1">
    <location>
        <begin position="7"/>
        <end position="25"/>
    </location>
</feature>
<organism evidence="2 3">
    <name type="scientific">Candidatus Taylorbacteria bacterium CG10_big_fil_rev_8_21_14_0_10_41_48</name>
    <dbReference type="NCBI Taxonomy" id="1975024"/>
    <lineage>
        <taxon>Bacteria</taxon>
        <taxon>Candidatus Tayloriibacteriota</taxon>
    </lineage>
</organism>
<accession>A0A2M8LBD4</accession>
<feature type="transmembrane region" description="Helical" evidence="1">
    <location>
        <begin position="160"/>
        <end position="185"/>
    </location>
</feature>
<protein>
    <recommendedName>
        <fullName evidence="4">Cytochrome C biogenesis protein transmembrane domain-containing protein</fullName>
    </recommendedName>
</protein>
<evidence type="ECO:0008006" key="4">
    <source>
        <dbReference type="Google" id="ProtNLM"/>
    </source>
</evidence>
<name>A0A2M8LBD4_9BACT</name>
<feature type="transmembrane region" description="Helical" evidence="1">
    <location>
        <begin position="205"/>
        <end position="228"/>
    </location>
</feature>
<evidence type="ECO:0000256" key="1">
    <source>
        <dbReference type="SAM" id="Phobius"/>
    </source>
</evidence>
<sequence length="260" mass="27801">MSKKISISLVALAVLTGIIIFFKFGGVGSTALWNVSGGGTWLLPLISVAALLDSINPCAFSVLFLTIAFLMSMGAMRSSVLRIGGAYIFGIFIVYLGIGLGILQALSFFGVPHFMSKVGAWLIIALGVWSLMGNVFPRVKTHLGIPQVAHRRIALLMEKASVPTALILGGFVGLCEFPCTGGPYLMVLGLLHDSGTYYQGLGYLIWYNLIFVLPLIVILFVASDEVVLAKIRAWRTAENSVIKIVGSVALLLLGVAILLI</sequence>
<reference evidence="3" key="1">
    <citation type="submission" date="2017-09" db="EMBL/GenBank/DDBJ databases">
        <title>Depth-based differentiation of microbial function through sediment-hosted aquifers and enrichment of novel symbionts in the deep terrestrial subsurface.</title>
        <authorList>
            <person name="Probst A.J."/>
            <person name="Ladd B."/>
            <person name="Jarett J.K."/>
            <person name="Geller-Mcgrath D.E."/>
            <person name="Sieber C.M.K."/>
            <person name="Emerson J.B."/>
            <person name="Anantharaman K."/>
            <person name="Thomas B.C."/>
            <person name="Malmstrom R."/>
            <person name="Stieglmeier M."/>
            <person name="Klingl A."/>
            <person name="Woyke T."/>
            <person name="Ryan C.M."/>
            <person name="Banfield J.F."/>
        </authorList>
    </citation>
    <scope>NUCLEOTIDE SEQUENCE [LARGE SCALE GENOMIC DNA]</scope>
</reference>